<evidence type="ECO:0000259" key="3">
    <source>
        <dbReference type="Pfam" id="PF21031"/>
    </source>
</evidence>
<dbReference type="InterPro" id="IPR036322">
    <property type="entry name" value="WD40_repeat_dom_sf"/>
</dbReference>
<dbReference type="PANTHER" id="PTHR44675:SF1">
    <property type="entry name" value="P21-ACTIVATED PROTEIN KINASE-INTERACTING PROTEIN 1"/>
    <property type="match status" value="1"/>
</dbReference>
<name>A0AAN7SD01_9COLE</name>
<gene>
    <name evidence="4" type="ORF">RN001_011794</name>
</gene>
<dbReference type="PANTHER" id="PTHR44675">
    <property type="entry name" value="PAK1 INTERACTING PROTEIN 1"/>
    <property type="match status" value="1"/>
</dbReference>
<organism evidence="4 5">
    <name type="scientific">Aquatica leii</name>
    <dbReference type="NCBI Taxonomy" id="1421715"/>
    <lineage>
        <taxon>Eukaryota</taxon>
        <taxon>Metazoa</taxon>
        <taxon>Ecdysozoa</taxon>
        <taxon>Arthropoda</taxon>
        <taxon>Hexapoda</taxon>
        <taxon>Insecta</taxon>
        <taxon>Pterygota</taxon>
        <taxon>Neoptera</taxon>
        <taxon>Endopterygota</taxon>
        <taxon>Coleoptera</taxon>
        <taxon>Polyphaga</taxon>
        <taxon>Elateriformia</taxon>
        <taxon>Elateroidea</taxon>
        <taxon>Lampyridae</taxon>
        <taxon>Luciolinae</taxon>
        <taxon>Aquatica</taxon>
    </lineage>
</organism>
<evidence type="ECO:0000313" key="5">
    <source>
        <dbReference type="Proteomes" id="UP001353858"/>
    </source>
</evidence>
<dbReference type="EMBL" id="JARPUR010000005">
    <property type="protein sequence ID" value="KAK4875372.1"/>
    <property type="molecule type" value="Genomic_DNA"/>
</dbReference>
<dbReference type="InterPro" id="IPR015943">
    <property type="entry name" value="WD40/YVTN_repeat-like_dom_sf"/>
</dbReference>
<dbReference type="Proteomes" id="UP001353858">
    <property type="component" value="Unassembled WGS sequence"/>
</dbReference>
<dbReference type="SUPFAM" id="SSF50978">
    <property type="entry name" value="WD40 repeat-like"/>
    <property type="match status" value="1"/>
</dbReference>
<proteinExistence type="predicted"/>
<dbReference type="InterPro" id="IPR001680">
    <property type="entry name" value="WD40_rpt"/>
</dbReference>
<dbReference type="AlphaFoldDB" id="A0AAN7SD01"/>
<dbReference type="InterPro" id="IPR051959">
    <property type="entry name" value="PAK1-Kinase_Regulator"/>
</dbReference>
<reference evidence="5" key="1">
    <citation type="submission" date="2023-01" db="EMBL/GenBank/DDBJ databases">
        <title>Key to firefly adult light organ development and bioluminescence: homeobox transcription factors regulate luciferase expression and transportation to peroxisome.</title>
        <authorList>
            <person name="Fu X."/>
        </authorList>
    </citation>
    <scope>NUCLEOTIDE SEQUENCE [LARGE SCALE GENOMIC DNA]</scope>
</reference>
<dbReference type="Pfam" id="PF21031">
    <property type="entry name" value="WDR54"/>
    <property type="match status" value="1"/>
</dbReference>
<sequence>MYKNENTVTLVTTASPLDQNLALNAYEVVGTETLASIHEGYINVIPLLNLDRRCRYVSLCNGSDRGKGLVKQIKWLKVGEEVIFAVASTVGLQIYDVEVYDLKFSHTCEAFRSVPDFVNGLCVVEENLLCVGTSLGTVSLFQYTEQFNFSLIEYFRAHDEPIILLDGKGKYLISCSSKAIFLWFKDKRFEILRQIYVDGLSSTPTVLKVTPYLVLVGYESGEFCVFDLVDWSYVVRTVAHKLKISGIDFCTLSQLILTGSEDAYIKLWTFHDCESEASCVFSVMSEHGPLCGVGFLNDSGTKFCVVSTNSIKINVYIKDTDLNVNV</sequence>
<comment type="caution">
    <text evidence="4">The sequence shown here is derived from an EMBL/GenBank/DDBJ whole genome shotgun (WGS) entry which is preliminary data.</text>
</comment>
<keyword evidence="2" id="KW-0853">WD repeat</keyword>
<evidence type="ECO:0000256" key="2">
    <source>
        <dbReference type="PROSITE-ProRule" id="PRU00221"/>
    </source>
</evidence>
<keyword evidence="5" id="KW-1185">Reference proteome</keyword>
<dbReference type="Gene3D" id="2.130.10.10">
    <property type="entry name" value="YVTN repeat-like/Quinoprotein amine dehydrogenase"/>
    <property type="match status" value="1"/>
</dbReference>
<feature type="domain" description="WD repeat-containing protein 54 beta-propeller" evidence="3">
    <location>
        <begin position="58"/>
        <end position="314"/>
    </location>
</feature>
<dbReference type="PROSITE" id="PS50082">
    <property type="entry name" value="WD_REPEATS_2"/>
    <property type="match status" value="1"/>
</dbReference>
<comment type="function">
    <text evidence="1">Negatively regulates the PAK1 kinase. PAK1 is a member of the PAK kinase family, which has been shown to play a positive role in the regulation of signaling pathways involving MAPK8 and RELA. PAK1 exists as an inactive homodimer, which is activated by binding of small GTPases such as CDC42 to an N-terminal regulatory domain. PAK1IP1 also binds to the N-terminus of PAK1, and inhibits the specific activation of PAK1 by CDC42. May be involved in ribosomal large subunit assembly.</text>
</comment>
<protein>
    <recommendedName>
        <fullName evidence="3">WD repeat-containing protein 54 beta-propeller domain-containing protein</fullName>
    </recommendedName>
</protein>
<evidence type="ECO:0000256" key="1">
    <source>
        <dbReference type="ARBA" id="ARBA00045213"/>
    </source>
</evidence>
<feature type="repeat" description="WD" evidence="2">
    <location>
        <begin position="237"/>
        <end position="278"/>
    </location>
</feature>
<dbReference type="PROSITE" id="PS50294">
    <property type="entry name" value="WD_REPEATS_REGION"/>
    <property type="match status" value="1"/>
</dbReference>
<evidence type="ECO:0000313" key="4">
    <source>
        <dbReference type="EMBL" id="KAK4875372.1"/>
    </source>
</evidence>
<accession>A0AAN7SD01</accession>
<dbReference type="InterPro" id="IPR049546">
    <property type="entry name" value="WDR54_beta_prop"/>
</dbReference>
<dbReference type="SMART" id="SM00320">
    <property type="entry name" value="WD40"/>
    <property type="match status" value="3"/>
</dbReference>